<evidence type="ECO:0000313" key="5">
    <source>
        <dbReference type="EMBL" id="OLF15956.1"/>
    </source>
</evidence>
<feature type="domain" description="DUF11" evidence="4">
    <location>
        <begin position="1014"/>
        <end position="1128"/>
    </location>
</feature>
<feature type="compositionally biased region" description="Low complexity" evidence="1">
    <location>
        <begin position="2738"/>
        <end position="2748"/>
    </location>
</feature>
<dbReference type="PANTHER" id="PTHR34819:SF3">
    <property type="entry name" value="CELL SURFACE PROTEIN"/>
    <property type="match status" value="1"/>
</dbReference>
<dbReference type="InterPro" id="IPR001434">
    <property type="entry name" value="OmcB-like_DUF11"/>
</dbReference>
<feature type="domain" description="DUF11" evidence="4">
    <location>
        <begin position="2624"/>
        <end position="2732"/>
    </location>
</feature>
<feature type="domain" description="DUF11" evidence="4">
    <location>
        <begin position="1887"/>
        <end position="1999"/>
    </location>
</feature>
<feature type="domain" description="DUF11" evidence="4">
    <location>
        <begin position="3489"/>
        <end position="3600"/>
    </location>
</feature>
<feature type="domain" description="DUF11" evidence="4">
    <location>
        <begin position="1512"/>
        <end position="1626"/>
    </location>
</feature>
<feature type="region of interest" description="Disordered" evidence="1">
    <location>
        <begin position="3594"/>
        <end position="3632"/>
    </location>
</feature>
<feature type="domain" description="DUF11" evidence="4">
    <location>
        <begin position="2380"/>
        <end position="2489"/>
    </location>
</feature>
<feature type="domain" description="DUF11" evidence="4">
    <location>
        <begin position="1136"/>
        <end position="1249"/>
    </location>
</feature>
<dbReference type="PANTHER" id="PTHR34819">
    <property type="entry name" value="LARGE CYSTEINE-RICH PERIPLASMIC PROTEIN OMCB"/>
    <property type="match status" value="1"/>
</dbReference>
<dbReference type="EMBL" id="MSIE01000034">
    <property type="protein sequence ID" value="OLF15956.1"/>
    <property type="molecule type" value="Genomic_DNA"/>
</dbReference>
<evidence type="ECO:0000313" key="6">
    <source>
        <dbReference type="Proteomes" id="UP000185596"/>
    </source>
</evidence>
<evidence type="ECO:0000256" key="2">
    <source>
        <dbReference type="SAM" id="Phobius"/>
    </source>
</evidence>
<dbReference type="InterPro" id="IPR013783">
    <property type="entry name" value="Ig-like_fold"/>
</dbReference>
<feature type="region of interest" description="Disordered" evidence="1">
    <location>
        <begin position="2224"/>
        <end position="2243"/>
    </location>
</feature>
<organism evidence="5 6">
    <name type="scientific">Actinophytocola xanthii</name>
    <dbReference type="NCBI Taxonomy" id="1912961"/>
    <lineage>
        <taxon>Bacteria</taxon>
        <taxon>Bacillati</taxon>
        <taxon>Actinomycetota</taxon>
        <taxon>Actinomycetes</taxon>
        <taxon>Pseudonocardiales</taxon>
        <taxon>Pseudonocardiaceae</taxon>
    </lineage>
</organism>
<feature type="domain" description="DUF11" evidence="4">
    <location>
        <begin position="2134"/>
        <end position="2246"/>
    </location>
</feature>
<feature type="compositionally biased region" description="Pro residues" evidence="1">
    <location>
        <begin position="3607"/>
        <end position="3617"/>
    </location>
</feature>
<keyword evidence="3" id="KW-0732">Signal</keyword>
<dbReference type="STRING" id="1912961.BU204_18790"/>
<accession>A0A1Q8CNQ4</accession>
<feature type="transmembrane region" description="Helical" evidence="2">
    <location>
        <begin position="3642"/>
        <end position="3662"/>
    </location>
</feature>
<feature type="chain" id="PRO_5013136022" description="DUF11 domain-containing protein" evidence="3">
    <location>
        <begin position="24"/>
        <end position="3674"/>
    </location>
</feature>
<feature type="region of interest" description="Disordered" evidence="1">
    <location>
        <begin position="1861"/>
        <end position="1883"/>
    </location>
</feature>
<keyword evidence="2" id="KW-0472">Membrane</keyword>
<feature type="domain" description="DUF11" evidence="4">
    <location>
        <begin position="2997"/>
        <end position="3110"/>
    </location>
</feature>
<feature type="domain" description="DUF11" evidence="4">
    <location>
        <begin position="2752"/>
        <end position="2868"/>
    </location>
</feature>
<feature type="domain" description="DUF11" evidence="4">
    <location>
        <begin position="1761"/>
        <end position="1877"/>
    </location>
</feature>
<sequence>MSALAVALVASVVSLVAPGVAEAAVREPFNAVYSAEENGAITLIGASSMTCPTAASGCAAARTATASGTQNNNNVYNMVFADVDADATTSNSSTATLALPSGSTVLHARLVWGARTGAGTNGTGAATPINSVRLRTPGSSGYSTVTATTVNQPAALISSTTDRGPYQSSLDITQRVRTAGNGAYTVANISAATGQDRYAGWSMVVAYRNPALPLRDLRVFEGFADVTPFEGNDVVDIPVSGFLTPTTGPVNASVGVVAWEGDFGTTGDSLRLAGTTLSDPTHPATNFFNSRISDGGVEQSGRNPAHVNNFGVDISRIATTDVLPTGSTSTTIRLSTTGEAYYPGIVTSQIDLFTPQFDPVSKSVVNLSGNAPARPGDVLEYRISYTNSGGDAADASVIRDVVPANVTYVPGSLAVIAAPGATAGPRTDAAGDDTADYTAGDRTVRFRVGTGASATAGGTLVPGATASVRFRVTVARAAAGGTITNGSFLDYRARTINRSFTFAGNEVSTQVLEVADLVAAKTASAATLEAGRPLTYTVSARNDGPSTATDVVLTDQLPAGTTFESAAAPAGTTCTPSGQTVTCRVASLAAEATVSVPIVARVGPGTAEGVLTNAVQVSAATADDIAANNVATASTSVTRAADLAVTASLAPDPVVPGTPATLTTTVTNRGPSSARAVVLSTPLPADITSASGEGCSVAAGTVTCTVGELAPGASRTVRVRLDVPANAQDTTLTTNTVASSGTPDAEPTNNAATAAAPLAPLADVQVATSAPAGAVAGTETTVTVTVTNAGPSDAADVRLTHSVPEGAEVVLATPQAGSCSVSEGVAECLLETLPAGTSTTIVLRIRIAPDAEGLLVNEARATTATRQDVTGNDSASSTVTVSRVSDLELDVTATPRPVIAGEPLTYTVTVTNHGPSAADAVTVEDILPAGLTLISANSTQGSCGAVDGAVSCALGTLAADAVATITVTAATPGTVPPGGFANTATVRSASTDPESTTNAATYVASVDMQAEVWVSTTAGDDPVVAGESRTFVVTVGNEGPSTARSTVLTQTLAPGLRALTATPSAGSCTVEDERVRCELGDLADGEEVTVSITTAVPAGQPEGEVTESVSVTSDTFDPSESNNVTAASTVIRTAADLRVTGVQYPEPFTAGEEFTASATFTNAGPSDARDTVFVLDLPEGMYEMVASVGGVPCTISGQRVFCSVGTVAVGQTVVVEAAGRVDPSGRRESSPFGLTLSSAAPDPVPEGNHISGVAHLVTAATVDLAMRADQERLVAGARAIYRITATNAGPSDATSVRITDTVPEGVTVVSATSALGSCTVADRVVTCDVPRLPAGAVAEVVLVVDVAADAEGPLLNSAELTSATPAPGGTRTASVESPVEWRADLVLTGSATPAPVRAGAAVTYTLTVTNAGPSAAEDVVLSDVLPEGVTLLPGGAQAENGTCTTAGRDVSCVLAGLEPGQSTTVVLTAAVPQALAADTVLTNTATVASPTPDPTPADRRLELATSVVTEADLAVVASTATSNPEAGRELQQAVTVTNSGPSLARAVTVTVPIPAGSTFVEGTTGCTADADAVRCELGNVGRGSIRTVRYTLLLAPDYPGPTLTSEVTVRSATADATPADNTTTTTQTISASADLVAGQELTSGTPVAGRQVTYRISAVNAGPSQAPQVILTDSLPQGATPLSVAPSAGGECVADASTVRCTWPTLAVGASVAAEVTVLLASGTPAGSTLTNTVTATAAVADVNPSDNVATTTAPVATVADVSVLTRLSSGPPVAGGRATWQVVVHNGGPSAAAGVVVDDRAPAGVRFDRVETTLGSCTSSATAVRCTVGALAANESATMTVSGVLAADYVGTRVTNTASVTATTTDPDPSNNSSSADSDTTSSAELALTMAATPDPVVPGRAATWTMTVDNAGPSAARDVVVTTELPAGVTARPSAGCEIAGQRVTCALGDVAAGSSAAVEVSGLVSAGFVASAVTATATVTSGTADHDPRDDTATTSTSVRPEVDLSVDVIAPESIAAGSVSSWTVRVLGSGPSDARAVAVRVLLPRSLTNVRASWADGQCAIDDAVADCALGVVPAGKTTDITVTGSVPSTHTGSMALSAEVSAAGVDPNSSNNTGGATQTTISSADLATTLTGPDAVVPGRPLTLVLTTRNFGPSTATGVEVVHTLPAQLTDVVASTTAGSCTVSGREVTCPVGDLGPGATVLVSITGTPSSALTEATLDSTARGRSNTEDPDPDDNAAALSIPVTPVTDLRLATAVTSGPPVAGAPIEFLVEVANAGPSDARSVVVTDTVPSSVGALTATTPDGECSVTGQVVRCELDGLTAGDTPSTITIRGIVADGTTEPITNVAAVTSATSELTPNDNTSAVTASATDSANVAMTVDVVESVVAGQPLTYTVTVTNAGPSTARDVVLVPEEVPGLLDIGVDHPGCTSPTGCALGDIAPGESVVLRVHGVVDPDSRATALVARASVSATTPDPDGRNNAISSRVAVSRSADLAVELVNDPRPAVPGQTVLYTATVTSRGPSAAQNVVTLMELPAGTDANGEIRTSQGSCTQIIRSIVCDLGSVLPAEPVTITIPIVLSPSFTGDRLDTTVTAQSVTPDPDPADDSATTQESVTPLADLSVEVAGPADVAPGGAVRWTLTVRNAGPSDAPAELVYTLPAGVGEVAAVASGGSCSVDGREVRCVFPTLGVGTETTVTVTGVLAPAATAATVVGTATLTSPVPEPAPTEPDGRSASATTEVEASSGVSVNISPDHASASPGSPFSWTVIVTNAGPSTARDVTVRVTAPEGVTGLAITAPDAVQDCDTPDRCVLGNLSPGPHGAVRLTVRGTVAPGFTGPVLPAVATVSTSTPDPDPGDNSDEASTLLAVSADVGVALTLTPTTPVAGGALTLTATMENAGPADAAGLTVTFSPPAGMRDLEFVAPAGVTCRGLVCTAPTLRVGERVEIVLRGSLAPDAVGAVSASVSVTADTADPNTANNTAAVGEPVEAHADLSVTKTGPAEAVAGQTVTWRLTASSAGPSRATDVVVTDVLPEGVSLVSTDPACAAQDRVVRCAVGALDPGENRVVTIAGRVAPDTGWRQLTNIASITSPVADPRPAGNTAEVTTAVGQSADLSLTKTLRPDPIVAGEPATFTLTVANAGPSTAPTVLLTDPVAAGMSVTEVTSPDGDCGVAAEVVSCQLGPLAPGASATTTVTVAVDPDVAPGEVANNAAVLGDVPDPDLTNNAAVVAGGAATRADLSVTKVADRVEAESGDPLTWTVTVANSGPSSADEVVMVDLLPAGVEVSEPPTGCTVTGRTMRCLLDQLAPGATRTLSVASQVRPDADTADIVNAVSVLSTTAEGNPANNVADAITPLRSEADLSVAKSVESGPVVPGEQVTWMVEIANAGPSTADDVRLTDPLPAGVRFVSADVDSCTVTEGVLECAVDALAAGTTTRVRVVGEVDPSVAGEQLTNTAVVASATPDPETGDNTALAAADLRREVALALTKTADAARAQVGTRLTWTVTATNDGPSSAPGVSVLDRLPAGVTLLSARADRGEFDPATGFWALGPVAPGDSPSLTLTVRLDRVGQLTNTATLTAAGVFDATADDDTASSVTEVTATPPPSPAPQAPPGSGGGGQVPSDDDEPPLAFTGYAVLRWLAAGLLLVLAGVGFVLGGRRRSRRRARTS</sequence>
<feature type="domain" description="DUF11" evidence="4">
    <location>
        <begin position="1634"/>
        <end position="1753"/>
    </location>
</feature>
<evidence type="ECO:0000256" key="3">
    <source>
        <dbReference type="SAM" id="SignalP"/>
    </source>
</evidence>
<proteinExistence type="predicted"/>
<feature type="domain" description="DUF11" evidence="4">
    <location>
        <begin position="2498"/>
        <end position="2615"/>
    </location>
</feature>
<dbReference type="GO" id="GO:0005975">
    <property type="term" value="P:carbohydrate metabolic process"/>
    <property type="evidence" value="ECO:0007669"/>
    <property type="project" value="UniProtKB-ARBA"/>
</dbReference>
<dbReference type="Gene3D" id="2.60.40.1170">
    <property type="entry name" value="Mu homology domain, subdomain B"/>
    <property type="match status" value="1"/>
</dbReference>
<gene>
    <name evidence="5" type="ORF">BU204_18790</name>
</gene>
<feature type="region of interest" description="Disordered" evidence="1">
    <location>
        <begin position="2598"/>
        <end position="2618"/>
    </location>
</feature>
<feature type="region of interest" description="Disordered" evidence="1">
    <location>
        <begin position="2722"/>
        <end position="2748"/>
    </location>
</feature>
<feature type="domain" description="DUF11" evidence="4">
    <location>
        <begin position="2007"/>
        <end position="2122"/>
    </location>
</feature>
<feature type="domain" description="DUF11" evidence="4">
    <location>
        <begin position="642"/>
        <end position="755"/>
    </location>
</feature>
<feature type="domain" description="DUF11" evidence="4">
    <location>
        <begin position="3365"/>
        <end position="3479"/>
    </location>
</feature>
<dbReference type="InterPro" id="IPR047589">
    <property type="entry name" value="DUF11_rpt"/>
</dbReference>
<keyword evidence="2" id="KW-0812">Transmembrane</keyword>
<feature type="domain" description="DUF11" evidence="4">
    <location>
        <begin position="1264"/>
        <end position="1364"/>
    </location>
</feature>
<feature type="signal peptide" evidence="3">
    <location>
        <begin position="1"/>
        <end position="23"/>
    </location>
</feature>
<feature type="domain" description="DUF11" evidence="4">
    <location>
        <begin position="763"/>
        <end position="879"/>
    </location>
</feature>
<evidence type="ECO:0000256" key="1">
    <source>
        <dbReference type="SAM" id="MobiDB-lite"/>
    </source>
</evidence>
<feature type="domain" description="DUF11" evidence="4">
    <location>
        <begin position="516"/>
        <end position="634"/>
    </location>
</feature>
<evidence type="ECO:0000259" key="4">
    <source>
        <dbReference type="Pfam" id="PF01345"/>
    </source>
</evidence>
<dbReference type="Gene3D" id="2.60.40.740">
    <property type="match status" value="1"/>
</dbReference>
<protein>
    <recommendedName>
        <fullName evidence="4">DUF11 domain-containing protein</fullName>
    </recommendedName>
</protein>
<dbReference type="Pfam" id="PF01345">
    <property type="entry name" value="DUF11"/>
    <property type="match status" value="25"/>
</dbReference>
<dbReference type="NCBIfam" id="TIGR01451">
    <property type="entry name" value="B_ant_repeat"/>
    <property type="match status" value="16"/>
</dbReference>
<dbReference type="Proteomes" id="UP000185596">
    <property type="component" value="Unassembled WGS sequence"/>
</dbReference>
<feature type="domain" description="DUF11" evidence="4">
    <location>
        <begin position="2254"/>
        <end position="2371"/>
    </location>
</feature>
<feature type="domain" description="DUF11" evidence="4">
    <location>
        <begin position="3118"/>
        <end position="3234"/>
    </location>
</feature>
<keyword evidence="2" id="KW-1133">Transmembrane helix</keyword>
<feature type="domain" description="DUF11" evidence="4">
    <location>
        <begin position="2876"/>
        <end position="2988"/>
    </location>
</feature>
<keyword evidence="6" id="KW-1185">Reference proteome</keyword>
<reference evidence="5 6" key="1">
    <citation type="submission" date="2016-12" db="EMBL/GenBank/DDBJ databases">
        <title>The draft genome sequence of Actinophytocola sp. 11-183.</title>
        <authorList>
            <person name="Wang W."/>
            <person name="Yuan L."/>
        </authorList>
    </citation>
    <scope>NUCLEOTIDE SEQUENCE [LARGE SCALE GENOMIC DNA]</scope>
    <source>
        <strain evidence="5 6">11-183</strain>
    </source>
</reference>
<comment type="caution">
    <text evidence="5">The sequence shown here is derived from an EMBL/GenBank/DDBJ whole genome shotgun (WGS) entry which is preliminary data.</text>
</comment>
<name>A0A1Q8CNQ4_9PSEU</name>
<feature type="domain" description="DUF11" evidence="4">
    <location>
        <begin position="1384"/>
        <end position="1498"/>
    </location>
</feature>
<feature type="domain" description="DUF11" evidence="4">
    <location>
        <begin position="886"/>
        <end position="1001"/>
    </location>
</feature>
<dbReference type="InterPro" id="IPR051172">
    <property type="entry name" value="Chlamydia_OmcB"/>
</dbReference>
<dbReference type="Gene3D" id="2.60.40.10">
    <property type="entry name" value="Immunoglobulins"/>
    <property type="match status" value="11"/>
</dbReference>
<feature type="domain" description="DUF11" evidence="4">
    <location>
        <begin position="3243"/>
        <end position="3356"/>
    </location>
</feature>